<accession>A0A211Z1B7</accession>
<dbReference type="EMBL" id="NHON01000124">
    <property type="protein sequence ID" value="OWJ59051.1"/>
    <property type="molecule type" value="Genomic_DNA"/>
</dbReference>
<organism evidence="1 2">
    <name type="scientific">Inquilinus limosus</name>
    <dbReference type="NCBI Taxonomy" id="171674"/>
    <lineage>
        <taxon>Bacteria</taxon>
        <taxon>Pseudomonadati</taxon>
        <taxon>Pseudomonadota</taxon>
        <taxon>Alphaproteobacteria</taxon>
        <taxon>Rhodospirillales</taxon>
        <taxon>Rhodospirillaceae</taxon>
        <taxon>Inquilinus</taxon>
    </lineage>
</organism>
<sequence>MGVFSIWHWVIISLFMGISAPVPGVPEAIADALSALRSLAALPHAKKLIDYAPEAGGPVLYRLPGNVCFLRLNGGQVGQTEWVRRDERNRIEILVSAPGLVQAGGRFDPDGTAELRLGTHAVAVPVESPGLPTWRFTLEETPALQQALDADEATLRFTAIRGGKPVPEETLTIAAGNLWQAIQGLESCAAGAEPPGVVGP</sequence>
<comment type="caution">
    <text evidence="1">The sequence shown here is derived from an EMBL/GenBank/DDBJ whole genome shotgun (WGS) entry which is preliminary data.</text>
</comment>
<protein>
    <submittedName>
        <fullName evidence="1">Uncharacterized protein</fullName>
    </submittedName>
</protein>
<dbReference type="AlphaFoldDB" id="A0A211Z1B7"/>
<proteinExistence type="predicted"/>
<keyword evidence="2" id="KW-1185">Reference proteome</keyword>
<evidence type="ECO:0000313" key="2">
    <source>
        <dbReference type="Proteomes" id="UP000196655"/>
    </source>
</evidence>
<reference evidence="2" key="1">
    <citation type="submission" date="2017-05" db="EMBL/GenBank/DDBJ databases">
        <authorList>
            <person name="Macchi M."/>
            <person name="Festa S."/>
            <person name="Coppotelli B.M."/>
            <person name="Morelli I.S."/>
        </authorList>
    </citation>
    <scope>NUCLEOTIDE SEQUENCE [LARGE SCALE GENOMIC DNA]</scope>
    <source>
        <strain evidence="2">I</strain>
    </source>
</reference>
<dbReference type="Proteomes" id="UP000196655">
    <property type="component" value="Unassembled WGS sequence"/>
</dbReference>
<dbReference type="OrthoDB" id="7348751at2"/>
<dbReference type="RefSeq" id="WP_088156971.1">
    <property type="nucleotide sequence ID" value="NZ_NHON01000124.1"/>
</dbReference>
<evidence type="ECO:0000313" key="1">
    <source>
        <dbReference type="EMBL" id="OWJ59051.1"/>
    </source>
</evidence>
<name>A0A211Z1B7_9PROT</name>
<gene>
    <name evidence="1" type="ORF">BWR60_32750</name>
</gene>